<dbReference type="Pfam" id="PF00999">
    <property type="entry name" value="Na_H_Exchanger"/>
    <property type="match status" value="1"/>
</dbReference>
<feature type="transmembrane region" description="Helical" evidence="8">
    <location>
        <begin position="120"/>
        <end position="139"/>
    </location>
</feature>
<keyword evidence="4" id="KW-0630">Potassium</keyword>
<evidence type="ECO:0000256" key="2">
    <source>
        <dbReference type="ARBA" id="ARBA00005551"/>
    </source>
</evidence>
<dbReference type="GO" id="GO:0008324">
    <property type="term" value="F:monoatomic cation transmembrane transporter activity"/>
    <property type="evidence" value="ECO:0007669"/>
    <property type="project" value="InterPro"/>
</dbReference>
<feature type="transmembrane region" description="Helical" evidence="8">
    <location>
        <begin position="92"/>
        <end position="114"/>
    </location>
</feature>
<dbReference type="Proteomes" id="UP000184212">
    <property type="component" value="Unassembled WGS sequence"/>
</dbReference>
<feature type="transmembrane region" description="Helical" evidence="8">
    <location>
        <begin position="423"/>
        <end position="445"/>
    </location>
</feature>
<dbReference type="PANTHER" id="PTHR42751">
    <property type="entry name" value="SODIUM/HYDROGEN EXCHANGER FAMILY/TRKA DOMAIN PROTEIN"/>
    <property type="match status" value="1"/>
</dbReference>
<evidence type="ECO:0000259" key="9">
    <source>
        <dbReference type="PROSITE" id="PS51202"/>
    </source>
</evidence>
<keyword evidence="4" id="KW-0406">Ion transport</keyword>
<feature type="transmembrane region" description="Helical" evidence="8">
    <location>
        <begin position="188"/>
        <end position="210"/>
    </location>
</feature>
<feature type="transmembrane region" description="Helical" evidence="8">
    <location>
        <begin position="6"/>
        <end position="25"/>
    </location>
</feature>
<sequence length="741" mass="81581">MTHLPHFVTDLGLILAVAAITTLIFKKIKQPVVLGYIIAGFLVGPHSSLLPTVADEGGVKTWSEIGVIFLLFTLGLEFSFKKLVKVGGSASITALVEIVLMIGAGYLTGHLMGWSVMDSIFLGAILAMSSTTIIIRAFGEAGVRTKKYATLVFGILIVEDLVAILLLVLLSTLAVTQQFGGGQLLAEILKLAFFLILWFLAGIFFIPTFLKRTNTLLNDETMLIVSLALCLAMVLLAVKVGFSAALGAFVMGSILAETTQAERIEHLVKSVKDLFAAVFFVSVGMMIDLQVLVDYAVPVLVITLITIFGKLIATTLGAFLSGQSLKHSVQAGMSLAQIGEFSFIIASLGVSLNVTSAFLYPIAVAASAVTTFTTPFMIKKSGDFYAFLERRLPERWINSFNRYSSGSQQLSAYSDWKELIRTYTVNVVIHAVILVAIIFLSQRFLYPTLVNIVPNAFASRIMTIAITLLLMTPSIWALAIRRINREAYSNLWLNRRLNRGPLIAIEIARIGIAVVFVGVLIKMFISLTVAFGIALFAMALAIVIFSQKLQSFYDRVEGRFLQNLNEREQQKTPRPEIAPWDAHLADFEVLPEFPQAGKSLQELQLREKYGVNIALIDRGKISILAPDRYERLYPGDRVSIIGTDDQLATIKELFEFTPPGDAEPEIHSDEIILQNFKIRSGSRLHNTIIRQSGIREKAQALVVGLERNGERFLNPDSTVKLEEGDVVWIVGVKEKVKAFLA</sequence>
<keyword evidence="11" id="KW-1185">Reference proteome</keyword>
<proteinExistence type="inferred from homology"/>
<gene>
    <name evidence="10" type="ORF">SAMN04488109_0961</name>
</gene>
<keyword evidence="3" id="KW-0813">Transport</keyword>
<feature type="transmembrane region" description="Helical" evidence="8">
    <location>
        <begin position="32"/>
        <end position="50"/>
    </location>
</feature>
<dbReference type="AlphaFoldDB" id="A0A1M5L1U6"/>
<keyword evidence="7 8" id="KW-0472">Membrane</keyword>
<keyword evidence="4" id="KW-0633">Potassium transport</keyword>
<feature type="transmembrane region" description="Helical" evidence="8">
    <location>
        <begin position="527"/>
        <end position="545"/>
    </location>
</feature>
<dbReference type="OrthoDB" id="9781411at2"/>
<dbReference type="RefSeq" id="WP_073131560.1">
    <property type="nucleotide sequence ID" value="NZ_FQWQ01000001.1"/>
</dbReference>
<feature type="transmembrane region" description="Helical" evidence="8">
    <location>
        <begin position="274"/>
        <end position="293"/>
    </location>
</feature>
<comment type="similarity">
    <text evidence="2">Belongs to the monovalent cation:proton antiporter 2 (CPA2) transporter (TC 2.A.37) family.</text>
</comment>
<evidence type="ECO:0000313" key="11">
    <source>
        <dbReference type="Proteomes" id="UP000184212"/>
    </source>
</evidence>
<feature type="transmembrane region" description="Helical" evidence="8">
    <location>
        <begin position="222"/>
        <end position="238"/>
    </location>
</feature>
<feature type="transmembrane region" description="Helical" evidence="8">
    <location>
        <begin position="299"/>
        <end position="320"/>
    </location>
</feature>
<dbReference type="GO" id="GO:0015297">
    <property type="term" value="F:antiporter activity"/>
    <property type="evidence" value="ECO:0007669"/>
    <property type="project" value="InterPro"/>
</dbReference>
<feature type="domain" description="RCK C-terminal" evidence="9">
    <location>
        <begin position="572"/>
        <end position="656"/>
    </location>
</feature>
<feature type="transmembrane region" description="Helical" evidence="8">
    <location>
        <begin position="62"/>
        <end position="80"/>
    </location>
</feature>
<feature type="transmembrane region" description="Helical" evidence="8">
    <location>
        <begin position="151"/>
        <end position="176"/>
    </location>
</feature>
<dbReference type="Pfam" id="PF02080">
    <property type="entry name" value="TrkA_C"/>
    <property type="match status" value="2"/>
</dbReference>
<evidence type="ECO:0000256" key="3">
    <source>
        <dbReference type="ARBA" id="ARBA00022448"/>
    </source>
</evidence>
<dbReference type="Gene3D" id="1.20.1530.20">
    <property type="match status" value="1"/>
</dbReference>
<dbReference type="SUPFAM" id="SSF116726">
    <property type="entry name" value="TrkA C-terminal domain-like"/>
    <property type="match status" value="2"/>
</dbReference>
<evidence type="ECO:0000256" key="4">
    <source>
        <dbReference type="ARBA" id="ARBA00022538"/>
    </source>
</evidence>
<dbReference type="Gene3D" id="3.30.70.1450">
    <property type="entry name" value="Regulator of K+ conductance, C-terminal domain"/>
    <property type="match status" value="2"/>
</dbReference>
<dbReference type="GO" id="GO:0006813">
    <property type="term" value="P:potassium ion transport"/>
    <property type="evidence" value="ECO:0007669"/>
    <property type="project" value="UniProtKB-KW"/>
</dbReference>
<keyword evidence="6 8" id="KW-1133">Transmembrane helix</keyword>
<feature type="transmembrane region" description="Helical" evidence="8">
    <location>
        <begin position="501"/>
        <end position="521"/>
    </location>
</feature>
<dbReference type="InterPro" id="IPR038770">
    <property type="entry name" value="Na+/solute_symporter_sf"/>
</dbReference>
<evidence type="ECO:0000256" key="8">
    <source>
        <dbReference type="SAM" id="Phobius"/>
    </source>
</evidence>
<comment type="subcellular location">
    <subcellularLocation>
        <location evidence="1">Membrane</location>
        <topology evidence="1">Multi-pass membrane protein</topology>
    </subcellularLocation>
</comment>
<dbReference type="InterPro" id="IPR006153">
    <property type="entry name" value="Cation/H_exchanger_TM"/>
</dbReference>
<evidence type="ECO:0000256" key="1">
    <source>
        <dbReference type="ARBA" id="ARBA00004141"/>
    </source>
</evidence>
<dbReference type="GO" id="GO:1902600">
    <property type="term" value="P:proton transmembrane transport"/>
    <property type="evidence" value="ECO:0007669"/>
    <property type="project" value="InterPro"/>
</dbReference>
<accession>A0A1M5L1U6</accession>
<evidence type="ECO:0000256" key="5">
    <source>
        <dbReference type="ARBA" id="ARBA00022692"/>
    </source>
</evidence>
<protein>
    <submittedName>
        <fullName evidence="10">Monovalent cation:H+ antiporter-2, CPA2 family</fullName>
    </submittedName>
</protein>
<dbReference type="InterPro" id="IPR006037">
    <property type="entry name" value="RCK_C"/>
</dbReference>
<evidence type="ECO:0000313" key="10">
    <source>
        <dbReference type="EMBL" id="SHG58900.1"/>
    </source>
</evidence>
<dbReference type="InterPro" id="IPR036721">
    <property type="entry name" value="RCK_C_sf"/>
</dbReference>
<dbReference type="STRING" id="947013.SAMN04488109_0961"/>
<organism evidence="10 11">
    <name type="scientific">Chryseolinea serpens</name>
    <dbReference type="NCBI Taxonomy" id="947013"/>
    <lineage>
        <taxon>Bacteria</taxon>
        <taxon>Pseudomonadati</taxon>
        <taxon>Bacteroidota</taxon>
        <taxon>Cytophagia</taxon>
        <taxon>Cytophagales</taxon>
        <taxon>Fulvivirgaceae</taxon>
        <taxon>Chryseolinea</taxon>
    </lineage>
</organism>
<reference evidence="10 11" key="1">
    <citation type="submission" date="2016-11" db="EMBL/GenBank/DDBJ databases">
        <authorList>
            <person name="Jaros S."/>
            <person name="Januszkiewicz K."/>
            <person name="Wedrychowicz H."/>
        </authorList>
    </citation>
    <scope>NUCLEOTIDE SEQUENCE [LARGE SCALE GENOMIC DNA]</scope>
    <source>
        <strain evidence="10 11">DSM 24574</strain>
    </source>
</reference>
<dbReference type="PANTHER" id="PTHR42751:SF3">
    <property type="entry name" value="SODIUM_GLUTAMATE SYMPORTER"/>
    <property type="match status" value="1"/>
</dbReference>
<keyword evidence="5 8" id="KW-0812">Transmembrane</keyword>
<evidence type="ECO:0000256" key="6">
    <source>
        <dbReference type="ARBA" id="ARBA00022989"/>
    </source>
</evidence>
<feature type="domain" description="RCK C-terminal" evidence="9">
    <location>
        <begin position="660"/>
        <end position="741"/>
    </location>
</feature>
<dbReference type="PROSITE" id="PS51202">
    <property type="entry name" value="RCK_C"/>
    <property type="match status" value="2"/>
</dbReference>
<feature type="transmembrane region" description="Helical" evidence="8">
    <location>
        <begin position="457"/>
        <end position="480"/>
    </location>
</feature>
<name>A0A1M5L1U6_9BACT</name>
<dbReference type="EMBL" id="FQWQ01000001">
    <property type="protein sequence ID" value="SHG58900.1"/>
    <property type="molecule type" value="Genomic_DNA"/>
</dbReference>
<evidence type="ECO:0000256" key="7">
    <source>
        <dbReference type="ARBA" id="ARBA00023136"/>
    </source>
</evidence>
<dbReference type="GO" id="GO:0016020">
    <property type="term" value="C:membrane"/>
    <property type="evidence" value="ECO:0007669"/>
    <property type="project" value="UniProtKB-SubCell"/>
</dbReference>